<reference evidence="1 2" key="1">
    <citation type="submission" date="2016-10" db="EMBL/GenBank/DDBJ databases">
        <authorList>
            <person name="de Groot N.N."/>
        </authorList>
    </citation>
    <scope>NUCLEOTIDE SEQUENCE [LARGE SCALE GENOMIC DNA]</scope>
    <source>
        <strain evidence="2">E92,LMG 26720,CCM 7988</strain>
    </source>
</reference>
<accession>A0A1I5TZ77</accession>
<dbReference type="AlphaFoldDB" id="A0A1I5TZ77"/>
<dbReference type="EMBL" id="FOXH01000006">
    <property type="protein sequence ID" value="SFP87606.1"/>
    <property type="molecule type" value="Genomic_DNA"/>
</dbReference>
<evidence type="ECO:0000313" key="1">
    <source>
        <dbReference type="EMBL" id="SFP87606.1"/>
    </source>
</evidence>
<organism evidence="1 2">
    <name type="scientific">Pseudarcicella hirudinis</name>
    <dbReference type="NCBI Taxonomy" id="1079859"/>
    <lineage>
        <taxon>Bacteria</taxon>
        <taxon>Pseudomonadati</taxon>
        <taxon>Bacteroidota</taxon>
        <taxon>Cytophagia</taxon>
        <taxon>Cytophagales</taxon>
        <taxon>Flectobacillaceae</taxon>
        <taxon>Pseudarcicella</taxon>
    </lineage>
</organism>
<gene>
    <name evidence="1" type="ORF">SAMN04515674_106249</name>
</gene>
<proteinExistence type="predicted"/>
<dbReference type="Proteomes" id="UP000199306">
    <property type="component" value="Unassembled WGS sequence"/>
</dbReference>
<dbReference type="STRING" id="1079859.SAMN04515674_106249"/>
<dbReference type="Pfam" id="PF14100">
    <property type="entry name" value="DUF6807"/>
    <property type="match status" value="1"/>
</dbReference>
<dbReference type="InterPro" id="IPR029475">
    <property type="entry name" value="DUF6807"/>
</dbReference>
<keyword evidence="2" id="KW-1185">Reference proteome</keyword>
<sequence>MAQEGFKPRKIAFITVKAGEFERNKTPLSCIIDGVTLNEEETLILNELNGSKRTEIPVQIESRNPLKVWWILDRKLNPNQMQTFELAVGRETVAFREVLIDKDDKAIRLKVFNRKVLQYNYATIPAPEGQSELYARGGFIHPVWAPDGEVLTAIQPKDHFHHLGIWNPWTLAEFEGRTVDFWNLKDGKGTVKFAGFDSLTIGTVYGGFKALQKHIDLKAPEGEKTAINEQFKIRVFNIGEAESGPWLWEINSTMQCASESPVLLKEYRYGGLGYRATQKWNTANSEILTSEGKKREDSDGTRGKWCLISGPTEKARAGMLFVGHPGNYNAPEPMRVWPPDANGGKENVFFNFCPVKDRDWLLEPHKSYTLKYRVMVFEGKPDTVKAEQIWQDFANPPEVMVRVL</sequence>
<name>A0A1I5TZ77_9BACT</name>
<protein>
    <submittedName>
        <fullName evidence="1">Methane oxygenase PmoA</fullName>
    </submittedName>
</protein>
<evidence type="ECO:0000313" key="2">
    <source>
        <dbReference type="Proteomes" id="UP000199306"/>
    </source>
</evidence>